<feature type="compositionally biased region" description="Polar residues" evidence="1">
    <location>
        <begin position="9"/>
        <end position="23"/>
    </location>
</feature>
<dbReference type="Proteomes" id="UP001219355">
    <property type="component" value="Chromosome 2"/>
</dbReference>
<evidence type="ECO:0000313" key="3">
    <source>
        <dbReference type="Proteomes" id="UP001219355"/>
    </source>
</evidence>
<feature type="region of interest" description="Disordered" evidence="1">
    <location>
        <begin position="42"/>
        <end position="73"/>
    </location>
</feature>
<feature type="compositionally biased region" description="Basic and acidic residues" evidence="1">
    <location>
        <begin position="460"/>
        <end position="471"/>
    </location>
</feature>
<feature type="compositionally biased region" description="Polar residues" evidence="1">
    <location>
        <begin position="410"/>
        <end position="423"/>
    </location>
</feature>
<feature type="compositionally biased region" description="Acidic residues" evidence="1">
    <location>
        <begin position="562"/>
        <end position="572"/>
    </location>
</feature>
<keyword evidence="3" id="KW-1185">Reference proteome</keyword>
<evidence type="ECO:0000256" key="1">
    <source>
        <dbReference type="SAM" id="MobiDB-lite"/>
    </source>
</evidence>
<feature type="compositionally biased region" description="Acidic residues" evidence="1">
    <location>
        <begin position="325"/>
        <end position="351"/>
    </location>
</feature>
<proteinExistence type="predicted"/>
<feature type="compositionally biased region" description="Polar residues" evidence="1">
    <location>
        <begin position="359"/>
        <end position="368"/>
    </location>
</feature>
<sequence length="572" mass="61120">MVPFRSSRTRSQALAENTSNRSRPGQIDHDVFEGLPVRRWSRQPATFSQTPKAEELDTSTMGSHILPELPMPRDSQLLTPLSRALLRAARAGCTYIKPVRKNPDVAGKEAKGEDSAGTSTYERTFTAVKWSAIPRNLEPPEVEFLAKRRPGLYSVSGAAAVAHNAVGIGIPNAGNQAPMRKTKFKKADSVTGMVSIYEAWVPEGHRVEGEIADEAEITADNPDGTIVSASPAPGTVVEGVGVVDQEGIVVAEPEGSRVAVVRRRHPPPKRKGKGFGRGRRKKVMFTHDDIAPSQVPGNEGTRQDATGQGLRRSSCSDQEGKSGGGDEEEEEEEEDDDDGEAEGSEDDEESGDDSKSQPKSEAPTTTPSAAVKEETTVHLVPQQESSTSKSHDKLDSSKLPPSEATADCAETTTMDQQVLSTENAKPEASSVMPAVASSTDAQPAMQEKEPESTDQPKSPSTKDETPNKTDEAAPAATSPDNAPLSIPAPTSPEKVDPEAEPTSEPLQTSDAPPAPSSAQEEPIRFEDGEVDLLGSLEASLDNPPQKFKEDKSDAPPEQPAEKDEDDDVTMID</sequence>
<feature type="compositionally biased region" description="Basic residues" evidence="1">
    <location>
        <begin position="261"/>
        <end position="284"/>
    </location>
</feature>
<name>A0AAF0II38_9EURO</name>
<protein>
    <submittedName>
        <fullName evidence="2">Uncharacterized protein</fullName>
    </submittedName>
</protein>
<evidence type="ECO:0000313" key="2">
    <source>
        <dbReference type="EMBL" id="WEW57537.1"/>
    </source>
</evidence>
<accession>A0AAF0II38</accession>
<feature type="region of interest" description="Disordered" evidence="1">
    <location>
        <begin position="1"/>
        <end position="28"/>
    </location>
</feature>
<reference evidence="2" key="1">
    <citation type="submission" date="2023-03" db="EMBL/GenBank/DDBJ databases">
        <title>Emydomyces testavorans Genome Sequence.</title>
        <authorList>
            <person name="Hoyer L."/>
        </authorList>
    </citation>
    <scope>NUCLEOTIDE SEQUENCE</scope>
    <source>
        <strain evidence="2">16-2883</strain>
    </source>
</reference>
<gene>
    <name evidence="2" type="ORF">PRK78_003004</name>
</gene>
<feature type="region of interest" description="Disordered" evidence="1">
    <location>
        <begin position="261"/>
        <end position="572"/>
    </location>
</feature>
<dbReference type="EMBL" id="CP120628">
    <property type="protein sequence ID" value="WEW57537.1"/>
    <property type="molecule type" value="Genomic_DNA"/>
</dbReference>
<organism evidence="2 3">
    <name type="scientific">Emydomyces testavorans</name>
    <dbReference type="NCBI Taxonomy" id="2070801"/>
    <lineage>
        <taxon>Eukaryota</taxon>
        <taxon>Fungi</taxon>
        <taxon>Dikarya</taxon>
        <taxon>Ascomycota</taxon>
        <taxon>Pezizomycotina</taxon>
        <taxon>Eurotiomycetes</taxon>
        <taxon>Eurotiomycetidae</taxon>
        <taxon>Onygenales</taxon>
        <taxon>Nannizziopsiaceae</taxon>
        <taxon>Emydomyces</taxon>
    </lineage>
</organism>
<feature type="compositionally biased region" description="Polar residues" evidence="1">
    <location>
        <begin position="303"/>
        <end position="315"/>
    </location>
</feature>
<dbReference type="AlphaFoldDB" id="A0AAF0II38"/>